<feature type="binding site" evidence="12">
    <location>
        <position position="88"/>
    </location>
    <ligand>
        <name>5-phospho-alpha-D-ribose 1-diphosphate</name>
        <dbReference type="ChEBI" id="CHEBI:58017"/>
    </ligand>
</feature>
<evidence type="ECO:0000256" key="9">
    <source>
        <dbReference type="ARBA" id="ARBA00023141"/>
    </source>
</evidence>
<feature type="domain" description="Glycosyl transferase family 3 N-terminal" evidence="14">
    <location>
        <begin position="10"/>
        <end position="72"/>
    </location>
</feature>
<comment type="function">
    <text evidence="12">Catalyzes the transfer of the phosphoribosyl group of 5-phosphorylribose-1-pyrophosphate (PRPP) to anthranilate to yield N-(5'-phosphoribosyl)-anthranilate (PRA).</text>
</comment>
<feature type="binding site" evidence="12">
    <location>
        <position position="128"/>
    </location>
    <ligand>
        <name>5-phospho-alpha-D-ribose 1-diphosphate</name>
        <dbReference type="ChEBI" id="CHEBI:58017"/>
    </ligand>
</feature>
<feature type="binding site" evidence="12">
    <location>
        <begin position="91"/>
        <end position="92"/>
    </location>
    <ligand>
        <name>5-phospho-alpha-D-ribose 1-diphosphate</name>
        <dbReference type="ChEBI" id="CHEBI:58017"/>
    </ligand>
</feature>
<keyword evidence="4 12" id="KW-0328">Glycosyltransferase</keyword>
<comment type="caution">
    <text evidence="15">The sequence shown here is derived from an EMBL/GenBank/DDBJ whole genome shotgun (WGS) entry which is preliminary data.</text>
</comment>
<dbReference type="Gene3D" id="1.20.970.10">
    <property type="entry name" value="Transferase, Pyrimidine Nucleoside Phosphorylase, Chain C"/>
    <property type="match status" value="1"/>
</dbReference>
<dbReference type="GO" id="GO:0004048">
    <property type="term" value="F:anthranilate phosphoribosyltransferase activity"/>
    <property type="evidence" value="ECO:0007669"/>
    <property type="project" value="UniProtKB-UniRule"/>
</dbReference>
<dbReference type="GO" id="GO:0000287">
    <property type="term" value="F:magnesium ion binding"/>
    <property type="evidence" value="ECO:0007669"/>
    <property type="project" value="UniProtKB-UniRule"/>
</dbReference>
<dbReference type="InterPro" id="IPR036320">
    <property type="entry name" value="Glycosyl_Trfase_fam3_N_dom_sf"/>
</dbReference>
<feature type="binding site" evidence="12">
    <location>
        <begin position="116"/>
        <end position="124"/>
    </location>
    <ligand>
        <name>5-phospho-alpha-D-ribose 1-diphosphate</name>
        <dbReference type="ChEBI" id="CHEBI:58017"/>
    </ligand>
</feature>
<dbReference type="InterPro" id="IPR000312">
    <property type="entry name" value="Glycosyl_Trfase_fam3"/>
</dbReference>
<evidence type="ECO:0000256" key="7">
    <source>
        <dbReference type="ARBA" id="ARBA00022822"/>
    </source>
</evidence>
<dbReference type="PANTHER" id="PTHR43285:SF2">
    <property type="entry name" value="ANTHRANILATE PHOSPHORIBOSYLTRANSFERASE"/>
    <property type="match status" value="1"/>
</dbReference>
<dbReference type="Pfam" id="PF00591">
    <property type="entry name" value="Glycos_transf_3"/>
    <property type="match status" value="1"/>
</dbReference>
<dbReference type="NCBIfam" id="TIGR01245">
    <property type="entry name" value="trpD"/>
    <property type="match status" value="1"/>
</dbReference>
<dbReference type="Proteomes" id="UP000318294">
    <property type="component" value="Unassembled WGS sequence"/>
</dbReference>
<evidence type="ECO:0000256" key="10">
    <source>
        <dbReference type="ARBA" id="ARBA00052328"/>
    </source>
</evidence>
<evidence type="ECO:0000313" key="15">
    <source>
        <dbReference type="EMBL" id="TSE32191.1"/>
    </source>
</evidence>
<feature type="binding site" evidence="12">
    <location>
        <begin position="98"/>
        <end position="101"/>
    </location>
    <ligand>
        <name>5-phospho-alpha-D-ribose 1-diphosphate</name>
        <dbReference type="ChEBI" id="CHEBI:58017"/>
    </ligand>
</feature>
<dbReference type="RefSeq" id="WP_144329019.1">
    <property type="nucleotide sequence ID" value="NZ_VJON01000040.1"/>
</dbReference>
<feature type="binding site" evidence="12">
    <location>
        <position position="234"/>
    </location>
    <ligand>
        <name>Mg(2+)</name>
        <dbReference type="ChEBI" id="CHEBI:18420"/>
        <label>2</label>
    </ligand>
</feature>
<evidence type="ECO:0000256" key="5">
    <source>
        <dbReference type="ARBA" id="ARBA00022679"/>
    </source>
</evidence>
<dbReference type="InterPro" id="IPR035902">
    <property type="entry name" value="Nuc_phospho_transferase"/>
</dbReference>
<keyword evidence="7 12" id="KW-0822">Tryptophan biosynthesis</keyword>
<feature type="binding site" evidence="12">
    <location>
        <position position="100"/>
    </location>
    <ligand>
        <name>Mg(2+)</name>
        <dbReference type="ChEBI" id="CHEBI:18420"/>
        <label>1</label>
    </ligand>
</feature>
<dbReference type="Gene3D" id="3.40.1030.10">
    <property type="entry name" value="Nucleoside phosphorylase/phosphoribosyltransferase catalytic domain"/>
    <property type="match status" value="1"/>
</dbReference>
<dbReference type="EC" id="2.4.2.18" evidence="12"/>
<dbReference type="GO" id="GO:0000162">
    <property type="term" value="P:L-tryptophan biosynthetic process"/>
    <property type="evidence" value="ECO:0007669"/>
    <property type="project" value="UniProtKB-UniRule"/>
</dbReference>
<dbReference type="EMBL" id="VJON01000040">
    <property type="protein sequence ID" value="TSE32191.1"/>
    <property type="molecule type" value="Genomic_DNA"/>
</dbReference>
<organism evidence="15 16">
    <name type="scientific">Tepidimonas charontis</name>
    <dbReference type="NCBI Taxonomy" id="2267262"/>
    <lineage>
        <taxon>Bacteria</taxon>
        <taxon>Pseudomonadati</taxon>
        <taxon>Pseudomonadota</taxon>
        <taxon>Betaproteobacteria</taxon>
        <taxon>Burkholderiales</taxon>
        <taxon>Tepidimonas</taxon>
    </lineage>
</organism>
<dbReference type="AlphaFoldDB" id="A0A554X8P3"/>
<evidence type="ECO:0000256" key="8">
    <source>
        <dbReference type="ARBA" id="ARBA00022842"/>
    </source>
</evidence>
<evidence type="ECO:0000259" key="14">
    <source>
        <dbReference type="Pfam" id="PF02885"/>
    </source>
</evidence>
<keyword evidence="6 12" id="KW-0479">Metal-binding</keyword>
<keyword evidence="3 12" id="KW-0028">Amino-acid biosynthesis</keyword>
<dbReference type="SUPFAM" id="SSF47648">
    <property type="entry name" value="Nucleoside phosphorylase/phosphoribosyltransferase N-terminal domain"/>
    <property type="match status" value="1"/>
</dbReference>
<proteinExistence type="inferred from homology"/>
<feature type="binding site" evidence="12">
    <location>
        <position position="96"/>
    </location>
    <ligand>
        <name>5-phospho-alpha-D-ribose 1-diphosphate</name>
        <dbReference type="ChEBI" id="CHEBI:58017"/>
    </ligand>
</feature>
<evidence type="ECO:0000256" key="2">
    <source>
        <dbReference type="ARBA" id="ARBA00011738"/>
    </source>
</evidence>
<comment type="similarity">
    <text evidence="12">Belongs to the anthranilate phosphoribosyltransferase family.</text>
</comment>
<protein>
    <recommendedName>
        <fullName evidence="12">Anthranilate phosphoribosyltransferase</fullName>
        <ecNumber evidence="12">2.4.2.18</ecNumber>
    </recommendedName>
</protein>
<evidence type="ECO:0000313" key="16">
    <source>
        <dbReference type="Proteomes" id="UP000318294"/>
    </source>
</evidence>
<dbReference type="FunFam" id="3.40.1030.10:FF:000002">
    <property type="entry name" value="Anthranilate phosphoribosyltransferase"/>
    <property type="match status" value="1"/>
</dbReference>
<comment type="similarity">
    <text evidence="11">In the C-terminal section; belongs to the anthranilate phosphoribosyltransferase family.</text>
</comment>
<feature type="domain" description="Glycosyl transferase family 3" evidence="13">
    <location>
        <begin position="81"/>
        <end position="331"/>
    </location>
</feature>
<comment type="cofactor">
    <cofactor evidence="12">
        <name>Mg(2+)</name>
        <dbReference type="ChEBI" id="CHEBI:18420"/>
    </cofactor>
    <text evidence="12">Binds 2 magnesium ions per monomer.</text>
</comment>
<comment type="caution">
    <text evidence="12">Lacks conserved residue(s) required for the propagation of feature annotation.</text>
</comment>
<comment type="pathway">
    <text evidence="1 12">Amino-acid biosynthesis; L-tryptophan biosynthesis; L-tryptophan from chorismate: step 2/5.</text>
</comment>
<evidence type="ECO:0000256" key="1">
    <source>
        <dbReference type="ARBA" id="ARBA00004907"/>
    </source>
</evidence>
<evidence type="ECO:0000256" key="11">
    <source>
        <dbReference type="ARBA" id="ARBA00061188"/>
    </source>
</evidence>
<feature type="binding site" evidence="12">
    <location>
        <position position="234"/>
    </location>
    <ligand>
        <name>Mg(2+)</name>
        <dbReference type="ChEBI" id="CHEBI:18420"/>
        <label>1</label>
    </ligand>
</feature>
<accession>A0A554X8P3</accession>
<sequence>MPHRHLITPQEALQRVIEHREIFHDEMLHLMRLIMSGEISPLMTAAIITGLRVKKETIGEITAAAQVMRDFATRVVVEDTTHLVDIVGTGGDGAHTFNISTCAMFVAAAAGARVSKHGGRSVSSKSGSADVLESLGVNIQLSPAAIARCIQEVGIGFMFAPNHHPAMKNVAPVRREMGVKTIFNILGPLTNPAGAPRILMGVFHPDLVGIQVRVLQRLGAEHALVVHGKDGMDEVSLGAATLVGELKGGEIIEYEIHPEDFGLAMASHRAFQVDTPEASRQRLLAVLDGERGPAADIVVFNAGVALYAADVADSIEAGIARARAALDSGAAKAKLEQFITVTHRLGAGEPA</sequence>
<comment type="subunit">
    <text evidence="2 12">Homodimer.</text>
</comment>
<name>A0A554X8P3_9BURK</name>
<keyword evidence="5 12" id="KW-0808">Transferase</keyword>
<dbReference type="GO" id="GO:0005829">
    <property type="term" value="C:cytosol"/>
    <property type="evidence" value="ECO:0007669"/>
    <property type="project" value="TreeGrafter"/>
</dbReference>
<evidence type="ECO:0000256" key="6">
    <source>
        <dbReference type="ARBA" id="ARBA00022723"/>
    </source>
</evidence>
<dbReference type="Pfam" id="PF02885">
    <property type="entry name" value="Glycos_trans_3N"/>
    <property type="match status" value="1"/>
</dbReference>
<dbReference type="FunFam" id="1.20.970.10:FF:000006">
    <property type="entry name" value="Anthranilate phosphoribosyltransferase"/>
    <property type="match status" value="1"/>
</dbReference>
<keyword evidence="16" id="KW-1185">Reference proteome</keyword>
<evidence type="ECO:0000256" key="4">
    <source>
        <dbReference type="ARBA" id="ARBA00022676"/>
    </source>
</evidence>
<feature type="binding site" evidence="12">
    <location>
        <position position="174"/>
    </location>
    <ligand>
        <name>anthranilate</name>
        <dbReference type="ChEBI" id="CHEBI:16567"/>
        <label>2</label>
    </ligand>
</feature>
<dbReference type="SUPFAM" id="SSF52418">
    <property type="entry name" value="Nucleoside phosphorylase/phosphoribosyltransferase catalytic domain"/>
    <property type="match status" value="1"/>
</dbReference>
<keyword evidence="8 12" id="KW-0460">Magnesium</keyword>
<dbReference type="PANTHER" id="PTHR43285">
    <property type="entry name" value="ANTHRANILATE PHOSPHORIBOSYLTRANSFERASE"/>
    <property type="match status" value="1"/>
</dbReference>
<keyword evidence="9 12" id="KW-0057">Aromatic amino acid biosynthesis</keyword>
<dbReference type="InterPro" id="IPR005940">
    <property type="entry name" value="Anthranilate_Pribosyl_Tfrase"/>
</dbReference>
<evidence type="ECO:0000259" key="13">
    <source>
        <dbReference type="Pfam" id="PF00591"/>
    </source>
</evidence>
<dbReference type="UniPathway" id="UPA00035">
    <property type="reaction ID" value="UER00041"/>
</dbReference>
<evidence type="ECO:0000256" key="3">
    <source>
        <dbReference type="ARBA" id="ARBA00022605"/>
    </source>
</evidence>
<feature type="binding site" evidence="12">
    <location>
        <position position="233"/>
    </location>
    <ligand>
        <name>Mg(2+)</name>
        <dbReference type="ChEBI" id="CHEBI:18420"/>
        <label>2</label>
    </ligand>
</feature>
<dbReference type="InterPro" id="IPR017459">
    <property type="entry name" value="Glycosyl_Trfase_fam3_N_dom"/>
</dbReference>
<gene>
    <name evidence="12 15" type="primary">trpD</name>
    <name evidence="15" type="ORF">Tchar_02137</name>
</gene>
<comment type="catalytic activity">
    <reaction evidence="10 12">
        <text>N-(5-phospho-beta-D-ribosyl)anthranilate + diphosphate = 5-phospho-alpha-D-ribose 1-diphosphate + anthranilate</text>
        <dbReference type="Rhea" id="RHEA:11768"/>
        <dbReference type="ChEBI" id="CHEBI:16567"/>
        <dbReference type="ChEBI" id="CHEBI:18277"/>
        <dbReference type="ChEBI" id="CHEBI:33019"/>
        <dbReference type="ChEBI" id="CHEBI:58017"/>
        <dbReference type="EC" id="2.4.2.18"/>
    </reaction>
</comment>
<reference evidence="15 16" key="1">
    <citation type="submission" date="2019-07" db="EMBL/GenBank/DDBJ databases">
        <title>Tepidimonas charontis SPSP-6 draft genome.</title>
        <authorList>
            <person name="Da Costa M.S."/>
            <person name="Froufe H.J.C."/>
            <person name="Egas C."/>
            <person name="Albuquerque L."/>
        </authorList>
    </citation>
    <scope>NUCLEOTIDE SEQUENCE [LARGE SCALE GENOMIC DNA]</scope>
    <source>
        <strain evidence="15 16">SPSP-6</strain>
    </source>
</reference>
<evidence type="ECO:0000256" key="12">
    <source>
        <dbReference type="HAMAP-Rule" id="MF_00211"/>
    </source>
</evidence>
<dbReference type="OrthoDB" id="9806430at2"/>
<dbReference type="HAMAP" id="MF_00211">
    <property type="entry name" value="TrpD"/>
    <property type="match status" value="1"/>
</dbReference>
<feature type="binding site" evidence="12">
    <location>
        <position position="88"/>
    </location>
    <ligand>
        <name>anthranilate</name>
        <dbReference type="ChEBI" id="CHEBI:16567"/>
        <label>1</label>
    </ligand>
</feature>